<reference evidence="3" key="1">
    <citation type="submission" date="2015-10" db="EMBL/GenBank/DDBJ databases">
        <authorList>
            <person name="Crossman L.C."/>
        </authorList>
    </citation>
    <scope>NUCLEOTIDE SEQUENCE [LARGE SCALE GENOMIC DNA]</scope>
    <source>
        <strain evidence="3">20-2</strain>
    </source>
</reference>
<feature type="transmembrane region" description="Helical" evidence="1">
    <location>
        <begin position="12"/>
        <end position="32"/>
    </location>
</feature>
<proteinExistence type="predicted"/>
<dbReference type="Proteomes" id="UP000235484">
    <property type="component" value="Unassembled WGS sequence"/>
</dbReference>
<keyword evidence="1" id="KW-1133">Transmembrane helix</keyword>
<organism evidence="2 3">
    <name type="scientific">Limosilactobacillus reuteri</name>
    <name type="common">Lactobacillus reuteri</name>
    <dbReference type="NCBI Taxonomy" id="1598"/>
    <lineage>
        <taxon>Bacteria</taxon>
        <taxon>Bacillati</taxon>
        <taxon>Bacillota</taxon>
        <taxon>Bacilli</taxon>
        <taxon>Lactobacillales</taxon>
        <taxon>Lactobacillaceae</taxon>
        <taxon>Limosilactobacillus</taxon>
    </lineage>
</organism>
<keyword evidence="2" id="KW-0418">Kinase</keyword>
<sequence length="41" mass="4705">MIYLTILMAERVGLIIILAFLLVSVPLFRRLLFNQTISAKI</sequence>
<accession>A0A0U5JUI4</accession>
<keyword evidence="1" id="KW-0812">Transmembrane</keyword>
<dbReference type="AlphaFoldDB" id="A0A0U5JUI4"/>
<protein>
    <submittedName>
        <fullName evidence="2">Autolysis histidine kinase LytS</fullName>
    </submittedName>
</protein>
<name>A0A0U5JUI4_LIMRT</name>
<evidence type="ECO:0000313" key="3">
    <source>
        <dbReference type="Proteomes" id="UP000235484"/>
    </source>
</evidence>
<dbReference type="GO" id="GO:0016301">
    <property type="term" value="F:kinase activity"/>
    <property type="evidence" value="ECO:0007669"/>
    <property type="project" value="UniProtKB-KW"/>
</dbReference>
<evidence type="ECO:0000256" key="1">
    <source>
        <dbReference type="SAM" id="Phobius"/>
    </source>
</evidence>
<keyword evidence="1" id="KW-0472">Membrane</keyword>
<keyword evidence="2" id="KW-0808">Transferase</keyword>
<gene>
    <name evidence="2" type="primary">lytS</name>
    <name evidence="2" type="ORF">LRLP16767_LR202_00897</name>
</gene>
<dbReference type="EMBL" id="LN887572">
    <property type="protein sequence ID" value="CUR40838.1"/>
    <property type="molecule type" value="Genomic_DNA"/>
</dbReference>
<evidence type="ECO:0000313" key="2">
    <source>
        <dbReference type="EMBL" id="CUR40838.1"/>
    </source>
</evidence>